<dbReference type="SMART" id="SM01207">
    <property type="entry name" value="G3P_acyltransf"/>
    <property type="match status" value="1"/>
</dbReference>
<dbReference type="Pfam" id="PF02660">
    <property type="entry name" value="G3P_acyltransf"/>
    <property type="match status" value="1"/>
</dbReference>
<keyword evidence="8 10" id="KW-0594">Phospholipid biosynthesis</keyword>
<gene>
    <name evidence="10 11" type="primary">plsY</name>
    <name evidence="11" type="ORF">ENS29_15480</name>
</gene>
<comment type="catalytic activity">
    <reaction evidence="10">
        <text>an acyl phosphate + sn-glycerol 3-phosphate = a 1-acyl-sn-glycero-3-phosphate + phosphate</text>
        <dbReference type="Rhea" id="RHEA:34075"/>
        <dbReference type="ChEBI" id="CHEBI:43474"/>
        <dbReference type="ChEBI" id="CHEBI:57597"/>
        <dbReference type="ChEBI" id="CHEBI:57970"/>
        <dbReference type="ChEBI" id="CHEBI:59918"/>
        <dbReference type="EC" id="2.3.1.275"/>
    </reaction>
</comment>
<dbReference type="GO" id="GO:0008654">
    <property type="term" value="P:phospholipid biosynthetic process"/>
    <property type="evidence" value="ECO:0007669"/>
    <property type="project" value="UniProtKB-UniRule"/>
</dbReference>
<dbReference type="UniPathway" id="UPA00085"/>
<dbReference type="PANTHER" id="PTHR30309:SF0">
    <property type="entry name" value="GLYCEROL-3-PHOSPHATE ACYLTRANSFERASE-RELATED"/>
    <property type="match status" value="1"/>
</dbReference>
<feature type="transmembrane region" description="Helical" evidence="10">
    <location>
        <begin position="88"/>
        <end position="107"/>
    </location>
</feature>
<comment type="similarity">
    <text evidence="10">Belongs to the PlsY family.</text>
</comment>
<feature type="transmembrane region" description="Helical" evidence="10">
    <location>
        <begin position="119"/>
        <end position="145"/>
    </location>
</feature>
<evidence type="ECO:0000256" key="4">
    <source>
        <dbReference type="ARBA" id="ARBA00022692"/>
    </source>
</evidence>
<evidence type="ECO:0000256" key="10">
    <source>
        <dbReference type="HAMAP-Rule" id="MF_01043"/>
    </source>
</evidence>
<comment type="caution">
    <text evidence="11">The sequence shown here is derived from an EMBL/GenBank/DDBJ whole genome shotgun (WGS) entry which is preliminary data.</text>
</comment>
<keyword evidence="4 10" id="KW-0812">Transmembrane</keyword>
<dbReference type="InterPro" id="IPR003811">
    <property type="entry name" value="G3P_acylTferase_PlsY"/>
</dbReference>
<evidence type="ECO:0000256" key="8">
    <source>
        <dbReference type="ARBA" id="ARBA00023209"/>
    </source>
</evidence>
<keyword evidence="11" id="KW-0012">Acyltransferase</keyword>
<keyword evidence="1 10" id="KW-1003">Cell membrane</keyword>
<comment type="subcellular location">
    <subcellularLocation>
        <location evidence="10">Cell membrane</location>
        <topology evidence="10">Multi-pass membrane protein</topology>
    </subcellularLocation>
</comment>
<dbReference type="NCBIfam" id="TIGR00023">
    <property type="entry name" value="glycerol-3-phosphate 1-O-acyltransferase PlsY"/>
    <property type="match status" value="1"/>
</dbReference>
<evidence type="ECO:0000256" key="6">
    <source>
        <dbReference type="ARBA" id="ARBA00023098"/>
    </source>
</evidence>
<proteinExistence type="inferred from homology"/>
<evidence type="ECO:0000256" key="2">
    <source>
        <dbReference type="ARBA" id="ARBA00022516"/>
    </source>
</evidence>
<evidence type="ECO:0000313" key="11">
    <source>
        <dbReference type="EMBL" id="HGU34226.1"/>
    </source>
</evidence>
<evidence type="ECO:0000256" key="9">
    <source>
        <dbReference type="ARBA" id="ARBA00023264"/>
    </source>
</evidence>
<keyword evidence="7 10" id="KW-0472">Membrane</keyword>
<comment type="subunit">
    <text evidence="10">Probably interacts with PlsX.</text>
</comment>
<reference evidence="11" key="1">
    <citation type="journal article" date="2020" name="mSystems">
        <title>Genome- and Community-Level Interaction Insights into Carbon Utilization and Element Cycling Functions of Hydrothermarchaeota in Hydrothermal Sediment.</title>
        <authorList>
            <person name="Zhou Z."/>
            <person name="Liu Y."/>
            <person name="Xu W."/>
            <person name="Pan J."/>
            <person name="Luo Z.H."/>
            <person name="Li M."/>
        </authorList>
    </citation>
    <scope>NUCLEOTIDE SEQUENCE [LARGE SCALE GENOMIC DNA]</scope>
    <source>
        <strain evidence="11">SpSt-477</strain>
    </source>
</reference>
<evidence type="ECO:0000256" key="3">
    <source>
        <dbReference type="ARBA" id="ARBA00022679"/>
    </source>
</evidence>
<comment type="function">
    <text evidence="10">Catalyzes the transfer of an acyl group from acyl-phosphate (acyl-PO(4)) to glycerol-3-phosphate (G3P) to form lysophosphatidic acid (LPA). This enzyme utilizes acyl-phosphate as fatty acyl donor, but not acyl-CoA or acyl-ACP.</text>
</comment>
<sequence length="201" mass="21084">MSKHHLLMVLPIFAYLIGSIPFGRLFASLIGIDITRFGSGNIGATNVRRAGGNFWGGLTLAADALKGAAPVWLAEQSATAGSSSTASIVWISATALMAVLGHMYPIYTGFRNGGKGVATAVGVFAVLSPLSLLCSLAAFVAALVVSKKVSLGSLTAAGTLPVFTGYWNIRWLPLALVLALLIFYRHIPNIRRLKNGSEPSL</sequence>
<evidence type="ECO:0000256" key="7">
    <source>
        <dbReference type="ARBA" id="ARBA00023136"/>
    </source>
</evidence>
<dbReference type="GO" id="GO:0005886">
    <property type="term" value="C:plasma membrane"/>
    <property type="evidence" value="ECO:0007669"/>
    <property type="project" value="UniProtKB-SubCell"/>
</dbReference>
<keyword evidence="9 10" id="KW-1208">Phospholipid metabolism</keyword>
<dbReference type="EMBL" id="DSUH01000356">
    <property type="protein sequence ID" value="HGU34226.1"/>
    <property type="molecule type" value="Genomic_DNA"/>
</dbReference>
<name>A0A7C4RU46_9BACT</name>
<evidence type="ECO:0000256" key="1">
    <source>
        <dbReference type="ARBA" id="ARBA00022475"/>
    </source>
</evidence>
<dbReference type="PANTHER" id="PTHR30309">
    <property type="entry name" value="INNER MEMBRANE PROTEIN YGIH"/>
    <property type="match status" value="1"/>
</dbReference>
<feature type="transmembrane region" description="Helical" evidence="10">
    <location>
        <begin position="165"/>
        <end position="184"/>
    </location>
</feature>
<protein>
    <recommendedName>
        <fullName evidence="10">Glycerol-3-phosphate acyltransferase</fullName>
    </recommendedName>
    <alternativeName>
        <fullName evidence="10">Acyl-PO4 G3P acyltransferase</fullName>
    </alternativeName>
    <alternativeName>
        <fullName evidence="10">Acyl-phosphate--glycerol-3-phosphate acyltransferase</fullName>
    </alternativeName>
    <alternativeName>
        <fullName evidence="10">G3P acyltransferase</fullName>
        <shortName evidence="10">GPAT</shortName>
        <ecNumber evidence="10">2.3.1.275</ecNumber>
    </alternativeName>
    <alternativeName>
        <fullName evidence="10">Lysophosphatidic acid synthase</fullName>
        <shortName evidence="10">LPA synthase</shortName>
    </alternativeName>
</protein>
<keyword evidence="6 10" id="KW-0443">Lipid metabolism</keyword>
<accession>A0A7C4RU46</accession>
<comment type="pathway">
    <text evidence="10">Lipid metabolism; phospholipid metabolism.</text>
</comment>
<dbReference type="HAMAP" id="MF_01043">
    <property type="entry name" value="PlsY"/>
    <property type="match status" value="1"/>
</dbReference>
<evidence type="ECO:0000256" key="5">
    <source>
        <dbReference type="ARBA" id="ARBA00022989"/>
    </source>
</evidence>
<organism evidence="11">
    <name type="scientific">Desulfatirhabdium butyrativorans</name>
    <dbReference type="NCBI Taxonomy" id="340467"/>
    <lineage>
        <taxon>Bacteria</taxon>
        <taxon>Pseudomonadati</taxon>
        <taxon>Thermodesulfobacteriota</taxon>
        <taxon>Desulfobacteria</taxon>
        <taxon>Desulfobacterales</taxon>
        <taxon>Desulfatirhabdiaceae</taxon>
        <taxon>Desulfatirhabdium</taxon>
    </lineage>
</organism>
<dbReference type="EC" id="2.3.1.275" evidence="10"/>
<dbReference type="GO" id="GO:0043772">
    <property type="term" value="F:acyl-phosphate glycerol-3-phosphate acyltransferase activity"/>
    <property type="evidence" value="ECO:0007669"/>
    <property type="project" value="UniProtKB-UniRule"/>
</dbReference>
<feature type="transmembrane region" description="Helical" evidence="10">
    <location>
        <begin position="12"/>
        <end position="32"/>
    </location>
</feature>
<keyword evidence="2 10" id="KW-0444">Lipid biosynthesis</keyword>
<dbReference type="AlphaFoldDB" id="A0A7C4RU46"/>
<keyword evidence="5 10" id="KW-1133">Transmembrane helix</keyword>
<keyword evidence="3 10" id="KW-0808">Transferase</keyword>